<gene>
    <name evidence="1" type="ORF">BDM02DRAFT_504283</name>
</gene>
<organism evidence="1 2">
    <name type="scientific">Thelephora ganbajun</name>
    <name type="common">Ganba fungus</name>
    <dbReference type="NCBI Taxonomy" id="370292"/>
    <lineage>
        <taxon>Eukaryota</taxon>
        <taxon>Fungi</taxon>
        <taxon>Dikarya</taxon>
        <taxon>Basidiomycota</taxon>
        <taxon>Agaricomycotina</taxon>
        <taxon>Agaricomycetes</taxon>
        <taxon>Thelephorales</taxon>
        <taxon>Thelephoraceae</taxon>
        <taxon>Thelephora</taxon>
    </lineage>
</organism>
<dbReference type="Proteomes" id="UP000886501">
    <property type="component" value="Unassembled WGS sequence"/>
</dbReference>
<protein>
    <submittedName>
        <fullName evidence="1">Uncharacterized protein</fullName>
    </submittedName>
</protein>
<name>A0ACB6Z7X2_THEGA</name>
<evidence type="ECO:0000313" key="1">
    <source>
        <dbReference type="EMBL" id="KAF9645480.1"/>
    </source>
</evidence>
<sequence>MVHVQVFQKLQTCSKPLFLSIHHHLSTTRVHICYNPYVLHSLDQLSTMIRSSVGPLLLVILAVLSVSSALAAPQGSPRVSHSPYKDYDSGRSHKRQGFDVPGTAESCVLSAEGLPITGGQELVYEGIRYSQVCLQRLGFTFIPTERAVCRTECSTCTSVRGYDMPCIAEQTVRRSTQVNPTQMRDIQQPASRMTPAAATDCTVPPEEALPRIPNDGNWTPFTVVENQAFDNDCLTRFYLNTLAPTASCLPDDNPCMMDRALELRDRVEDTAATDFPVSDVLAVRHSAD</sequence>
<evidence type="ECO:0000313" key="2">
    <source>
        <dbReference type="Proteomes" id="UP000886501"/>
    </source>
</evidence>
<comment type="caution">
    <text evidence="1">The sequence shown here is derived from an EMBL/GenBank/DDBJ whole genome shotgun (WGS) entry which is preliminary data.</text>
</comment>
<reference evidence="1" key="1">
    <citation type="submission" date="2019-10" db="EMBL/GenBank/DDBJ databases">
        <authorList>
            <consortium name="DOE Joint Genome Institute"/>
            <person name="Kuo A."/>
            <person name="Miyauchi S."/>
            <person name="Kiss E."/>
            <person name="Drula E."/>
            <person name="Kohler A."/>
            <person name="Sanchez-Garcia M."/>
            <person name="Andreopoulos B."/>
            <person name="Barry K.W."/>
            <person name="Bonito G."/>
            <person name="Buee M."/>
            <person name="Carver A."/>
            <person name="Chen C."/>
            <person name="Cichocki N."/>
            <person name="Clum A."/>
            <person name="Culley D."/>
            <person name="Crous P.W."/>
            <person name="Fauchery L."/>
            <person name="Girlanda M."/>
            <person name="Hayes R."/>
            <person name="Keri Z."/>
            <person name="Labutti K."/>
            <person name="Lipzen A."/>
            <person name="Lombard V."/>
            <person name="Magnuson J."/>
            <person name="Maillard F."/>
            <person name="Morin E."/>
            <person name="Murat C."/>
            <person name="Nolan M."/>
            <person name="Ohm R."/>
            <person name="Pangilinan J."/>
            <person name="Pereira M."/>
            <person name="Perotto S."/>
            <person name="Peter M."/>
            <person name="Riley R."/>
            <person name="Sitrit Y."/>
            <person name="Stielow B."/>
            <person name="Szollosi G."/>
            <person name="Zifcakova L."/>
            <person name="Stursova M."/>
            <person name="Spatafora J.W."/>
            <person name="Tedersoo L."/>
            <person name="Vaario L.-M."/>
            <person name="Yamada A."/>
            <person name="Yan M."/>
            <person name="Wang P."/>
            <person name="Xu J."/>
            <person name="Bruns T."/>
            <person name="Baldrian P."/>
            <person name="Vilgalys R."/>
            <person name="Henrissat B."/>
            <person name="Grigoriev I.V."/>
            <person name="Hibbett D."/>
            <person name="Nagy L.G."/>
            <person name="Martin F.M."/>
        </authorList>
    </citation>
    <scope>NUCLEOTIDE SEQUENCE</scope>
    <source>
        <strain evidence="1">P2</strain>
    </source>
</reference>
<proteinExistence type="predicted"/>
<reference evidence="1" key="2">
    <citation type="journal article" date="2020" name="Nat. Commun.">
        <title>Large-scale genome sequencing of mycorrhizal fungi provides insights into the early evolution of symbiotic traits.</title>
        <authorList>
            <person name="Miyauchi S."/>
            <person name="Kiss E."/>
            <person name="Kuo A."/>
            <person name="Drula E."/>
            <person name="Kohler A."/>
            <person name="Sanchez-Garcia M."/>
            <person name="Morin E."/>
            <person name="Andreopoulos B."/>
            <person name="Barry K.W."/>
            <person name="Bonito G."/>
            <person name="Buee M."/>
            <person name="Carver A."/>
            <person name="Chen C."/>
            <person name="Cichocki N."/>
            <person name="Clum A."/>
            <person name="Culley D."/>
            <person name="Crous P.W."/>
            <person name="Fauchery L."/>
            <person name="Girlanda M."/>
            <person name="Hayes R.D."/>
            <person name="Keri Z."/>
            <person name="LaButti K."/>
            <person name="Lipzen A."/>
            <person name="Lombard V."/>
            <person name="Magnuson J."/>
            <person name="Maillard F."/>
            <person name="Murat C."/>
            <person name="Nolan M."/>
            <person name="Ohm R.A."/>
            <person name="Pangilinan J."/>
            <person name="Pereira M.F."/>
            <person name="Perotto S."/>
            <person name="Peter M."/>
            <person name="Pfister S."/>
            <person name="Riley R."/>
            <person name="Sitrit Y."/>
            <person name="Stielow J.B."/>
            <person name="Szollosi G."/>
            <person name="Zifcakova L."/>
            <person name="Stursova M."/>
            <person name="Spatafora J.W."/>
            <person name="Tedersoo L."/>
            <person name="Vaario L.M."/>
            <person name="Yamada A."/>
            <person name="Yan M."/>
            <person name="Wang P."/>
            <person name="Xu J."/>
            <person name="Bruns T."/>
            <person name="Baldrian P."/>
            <person name="Vilgalys R."/>
            <person name="Dunand C."/>
            <person name="Henrissat B."/>
            <person name="Grigoriev I.V."/>
            <person name="Hibbett D."/>
            <person name="Nagy L.G."/>
            <person name="Martin F.M."/>
        </authorList>
    </citation>
    <scope>NUCLEOTIDE SEQUENCE</scope>
    <source>
        <strain evidence="1">P2</strain>
    </source>
</reference>
<dbReference type="EMBL" id="MU118089">
    <property type="protein sequence ID" value="KAF9645480.1"/>
    <property type="molecule type" value="Genomic_DNA"/>
</dbReference>
<accession>A0ACB6Z7X2</accession>
<keyword evidence="2" id="KW-1185">Reference proteome</keyword>